<dbReference type="SUPFAM" id="SSF47413">
    <property type="entry name" value="lambda repressor-like DNA-binding domains"/>
    <property type="match status" value="1"/>
</dbReference>
<sequence length="35" mass="3985">MLFTCQEQLAEQASVTRQSINNYENAKTLPDSKIL</sequence>
<gene>
    <name evidence="2" type="ORF">NWP23_08345</name>
</gene>
<proteinExistence type="predicted"/>
<dbReference type="Gene3D" id="1.10.260.40">
    <property type="entry name" value="lambda repressor-like DNA-binding domains"/>
    <property type="match status" value="1"/>
</dbReference>
<dbReference type="InterPro" id="IPR001387">
    <property type="entry name" value="Cro/C1-type_HTH"/>
</dbReference>
<comment type="caution">
    <text evidence="2">The sequence shown here is derived from an EMBL/GenBank/DDBJ whole genome shotgun (WGS) entry which is preliminary data.</text>
</comment>
<dbReference type="AlphaFoldDB" id="A0AA43GY58"/>
<evidence type="ECO:0000313" key="3">
    <source>
        <dbReference type="Proteomes" id="UP001159370"/>
    </source>
</evidence>
<accession>A0AA43GY58</accession>
<dbReference type="Pfam" id="PF01381">
    <property type="entry name" value="HTH_3"/>
    <property type="match status" value="1"/>
</dbReference>
<reference evidence="2 3" key="1">
    <citation type="journal article" date="2023" name="J. Phycol.">
        <title>Chrysosporum ovalisporum is synonymous with the true-branching cyanobacterium Umezakia natans (Nostocales/Aphanizomenonaceae).</title>
        <authorList>
            <person name="McGregor G.B."/>
            <person name="Sendall B.C."/>
            <person name="Niiyama Y."/>
            <person name="Tuji A."/>
            <person name="Willis A."/>
        </authorList>
    </citation>
    <scope>NUCLEOTIDE SEQUENCE [LARGE SCALE GENOMIC DNA]</scope>
    <source>
        <strain evidence="2 3">FSS-62</strain>
    </source>
</reference>
<dbReference type="CDD" id="cd00093">
    <property type="entry name" value="HTH_XRE"/>
    <property type="match status" value="1"/>
</dbReference>
<organism evidence="2 3">
    <name type="scientific">Umezakia ovalisporum FSS-62</name>
    <dbReference type="NCBI Taxonomy" id="2971776"/>
    <lineage>
        <taxon>Bacteria</taxon>
        <taxon>Bacillati</taxon>
        <taxon>Cyanobacteriota</taxon>
        <taxon>Cyanophyceae</taxon>
        <taxon>Nostocales</taxon>
        <taxon>Nodulariaceae</taxon>
        <taxon>Umezakia</taxon>
    </lineage>
</organism>
<name>A0AA43GY58_9CYAN</name>
<dbReference type="GO" id="GO:0003677">
    <property type="term" value="F:DNA binding"/>
    <property type="evidence" value="ECO:0007669"/>
    <property type="project" value="InterPro"/>
</dbReference>
<protein>
    <submittedName>
        <fullName evidence="2">Helix-turn-helix transcriptional regulator</fullName>
    </submittedName>
</protein>
<dbReference type="PROSITE" id="PS50943">
    <property type="entry name" value="HTH_CROC1"/>
    <property type="match status" value="1"/>
</dbReference>
<feature type="domain" description="HTH cro/C1-type" evidence="1">
    <location>
        <begin position="6"/>
        <end position="35"/>
    </location>
</feature>
<dbReference type="EMBL" id="JANQDL010000060">
    <property type="protein sequence ID" value="MDH6063772.1"/>
    <property type="molecule type" value="Genomic_DNA"/>
</dbReference>
<evidence type="ECO:0000313" key="2">
    <source>
        <dbReference type="EMBL" id="MDH6063772.1"/>
    </source>
</evidence>
<dbReference type="InterPro" id="IPR010982">
    <property type="entry name" value="Lambda_DNA-bd_dom_sf"/>
</dbReference>
<evidence type="ECO:0000259" key="1">
    <source>
        <dbReference type="PROSITE" id="PS50943"/>
    </source>
</evidence>
<dbReference type="Proteomes" id="UP001159370">
    <property type="component" value="Unassembled WGS sequence"/>
</dbReference>